<feature type="binding site" evidence="13">
    <location>
        <position position="93"/>
    </location>
    <ligand>
        <name>Zn(2+)</name>
        <dbReference type="ChEBI" id="CHEBI:29105"/>
        <note>catalytic</note>
    </ligand>
</feature>
<dbReference type="EC" id="1.1.1.193" evidence="10"/>
<dbReference type="GO" id="GO:0046872">
    <property type="term" value="F:metal ion binding"/>
    <property type="evidence" value="ECO:0007669"/>
    <property type="project" value="UniProtKB-KW"/>
</dbReference>
<evidence type="ECO:0000256" key="8">
    <source>
        <dbReference type="ARBA" id="ARBA00023002"/>
    </source>
</evidence>
<evidence type="ECO:0000313" key="16">
    <source>
        <dbReference type="Proteomes" id="UP000284395"/>
    </source>
</evidence>
<keyword evidence="6 10" id="KW-0686">Riboflavin biosynthesis</keyword>
<evidence type="ECO:0000256" key="13">
    <source>
        <dbReference type="PIRSR" id="PIRSR006769-3"/>
    </source>
</evidence>
<dbReference type="InterPro" id="IPR002125">
    <property type="entry name" value="CMP_dCMP_dom"/>
</dbReference>
<evidence type="ECO:0000256" key="6">
    <source>
        <dbReference type="ARBA" id="ARBA00022619"/>
    </source>
</evidence>
<name>A0A420EJE8_9SPHN</name>
<feature type="binding site" evidence="12">
    <location>
        <position position="259"/>
    </location>
    <ligand>
        <name>substrate</name>
    </ligand>
</feature>
<gene>
    <name evidence="15" type="primary">ribD</name>
    <name evidence="15" type="ORF">D6851_11750</name>
</gene>
<dbReference type="InterPro" id="IPR050765">
    <property type="entry name" value="Riboflavin_Biosynth_HTPR"/>
</dbReference>
<accession>A0A420EJE8</accession>
<keyword evidence="10 13" id="KW-0862">Zinc</keyword>
<evidence type="ECO:0000256" key="2">
    <source>
        <dbReference type="ARBA" id="ARBA00004882"/>
    </source>
</evidence>
<feature type="binding site" evidence="12">
    <location>
        <begin position="261"/>
        <end position="267"/>
    </location>
    <ligand>
        <name>NADP(+)</name>
        <dbReference type="ChEBI" id="CHEBI:58349"/>
    </ligand>
</feature>
<feature type="domain" description="CMP/dCMP-type deaminase" evidence="14">
    <location>
        <begin position="1"/>
        <end position="132"/>
    </location>
</feature>
<keyword evidence="10 15" id="KW-0378">Hydrolase</keyword>
<sequence>MAAAAALAERGRPLSRPNPAVGAIIVANGPVQGASGPVPCPSGPVVGQGWTQPGGRPHAEAMALEQAGNRAKGATLYVTLEPCAHRSTRGPACADLVSKSGLSRVIIGTCDPDPRTAGQGITHIQQAGIAVTLAQSKSAEDSLSGYLRQRLSGRPHVTLKLALSLDGMIALGNGESRWITGPEARAHTHRERARADAILVGGGTLRADNPRLDVRLPGLEKRSPQRLVLTGGAVPTGWHAISEPAEICGLEGIQYLFIEGGAQTAAAFLKADLVDRLLLYRAPILIGGGQPSIADLGLTGLAAAHHRWTFQDRRQLGSDTLEIYERNPCLPA</sequence>
<dbReference type="GO" id="GO:0009231">
    <property type="term" value="P:riboflavin biosynthetic process"/>
    <property type="evidence" value="ECO:0007669"/>
    <property type="project" value="UniProtKB-UniPathway"/>
</dbReference>
<dbReference type="InterPro" id="IPR024072">
    <property type="entry name" value="DHFR-like_dom_sf"/>
</dbReference>
<protein>
    <recommendedName>
        <fullName evidence="10">Riboflavin biosynthesis protein RibD</fullName>
    </recommendedName>
    <domain>
        <recommendedName>
            <fullName evidence="10">Diaminohydroxyphosphoribosylaminopyrimidine deaminase</fullName>
            <shortName evidence="10">DRAP deaminase</shortName>
            <ecNumber evidence="10">3.5.4.26</ecNumber>
        </recommendedName>
        <alternativeName>
            <fullName evidence="10">Riboflavin-specific deaminase</fullName>
        </alternativeName>
    </domain>
    <domain>
        <recommendedName>
            <fullName evidence="10">5-amino-6-(5-phosphoribosylamino)uracil reductase</fullName>
            <ecNumber evidence="10">1.1.1.193</ecNumber>
        </recommendedName>
        <alternativeName>
            <fullName evidence="10">HTP reductase</fullName>
        </alternativeName>
    </domain>
</protein>
<feature type="binding site" evidence="12">
    <location>
        <position position="204"/>
    </location>
    <ligand>
        <name>NADP(+)</name>
        <dbReference type="ChEBI" id="CHEBI:58349"/>
    </ligand>
</feature>
<evidence type="ECO:0000256" key="7">
    <source>
        <dbReference type="ARBA" id="ARBA00022857"/>
    </source>
</evidence>
<comment type="catalytic activity">
    <reaction evidence="10">
        <text>5-amino-6-(5-phospho-D-ribitylamino)uracil + NADP(+) = 5-amino-6-(5-phospho-D-ribosylamino)uracil + NADPH + H(+)</text>
        <dbReference type="Rhea" id="RHEA:17845"/>
        <dbReference type="ChEBI" id="CHEBI:15378"/>
        <dbReference type="ChEBI" id="CHEBI:57783"/>
        <dbReference type="ChEBI" id="CHEBI:58349"/>
        <dbReference type="ChEBI" id="CHEBI:58421"/>
        <dbReference type="ChEBI" id="CHEBI:58453"/>
        <dbReference type="EC" id="1.1.1.193"/>
    </reaction>
</comment>
<keyword evidence="7 10" id="KW-0521">NADP</keyword>
<evidence type="ECO:0000256" key="10">
    <source>
        <dbReference type="PIRNR" id="PIRNR006769"/>
    </source>
</evidence>
<dbReference type="PANTHER" id="PTHR38011">
    <property type="entry name" value="DIHYDROFOLATE REDUCTASE FAMILY PROTEIN (AFU_ORTHOLOGUE AFUA_8G06820)"/>
    <property type="match status" value="1"/>
</dbReference>
<evidence type="ECO:0000313" key="15">
    <source>
        <dbReference type="EMBL" id="RKF20835.1"/>
    </source>
</evidence>
<comment type="similarity">
    <text evidence="5 10">In the C-terminal section; belongs to the HTP reductase family.</text>
</comment>
<evidence type="ECO:0000256" key="12">
    <source>
        <dbReference type="PIRSR" id="PIRSR006769-2"/>
    </source>
</evidence>
<evidence type="ECO:0000256" key="3">
    <source>
        <dbReference type="ARBA" id="ARBA00004910"/>
    </source>
</evidence>
<dbReference type="OrthoDB" id="9800865at2"/>
<keyword evidence="16" id="KW-1185">Reference proteome</keyword>
<feature type="binding site" evidence="12">
    <location>
        <position position="192"/>
    </location>
    <ligand>
        <name>substrate</name>
    </ligand>
</feature>
<comment type="similarity">
    <text evidence="4 10">In the N-terminal section; belongs to the cytidine and deoxycytidylate deaminase family.</text>
</comment>
<feature type="binding site" evidence="12">
    <location>
        <position position="208"/>
    </location>
    <ligand>
        <name>NADP(+)</name>
        <dbReference type="ChEBI" id="CHEBI:58349"/>
    </ligand>
</feature>
<dbReference type="Pfam" id="PF01872">
    <property type="entry name" value="RibD_C"/>
    <property type="match status" value="2"/>
</dbReference>
<evidence type="ECO:0000256" key="4">
    <source>
        <dbReference type="ARBA" id="ARBA00005259"/>
    </source>
</evidence>
<feature type="binding site" evidence="12">
    <location>
        <position position="212"/>
    </location>
    <ligand>
        <name>substrate</name>
    </ligand>
</feature>
<dbReference type="AlphaFoldDB" id="A0A420EJE8"/>
<evidence type="ECO:0000256" key="5">
    <source>
        <dbReference type="ARBA" id="ARBA00007417"/>
    </source>
</evidence>
<feature type="binding site" evidence="13">
    <location>
        <position position="83"/>
    </location>
    <ligand>
        <name>Zn(2+)</name>
        <dbReference type="ChEBI" id="CHEBI:29105"/>
        <note>catalytic</note>
    </ligand>
</feature>
<feature type="binding site" evidence="12">
    <location>
        <position position="178"/>
    </location>
    <ligand>
        <name>NADP(+)</name>
        <dbReference type="ChEBI" id="CHEBI:58349"/>
    </ligand>
</feature>
<dbReference type="PIRSF" id="PIRSF006769">
    <property type="entry name" value="RibD"/>
    <property type="match status" value="1"/>
</dbReference>
<comment type="caution">
    <text evidence="15">The sequence shown here is derived from an EMBL/GenBank/DDBJ whole genome shotgun (WGS) entry which is preliminary data.</text>
</comment>
<dbReference type="Pfam" id="PF00383">
    <property type="entry name" value="dCMP_cyt_deam_1"/>
    <property type="match status" value="1"/>
</dbReference>
<feature type="active site" description="Proton donor" evidence="11">
    <location>
        <position position="60"/>
    </location>
</feature>
<dbReference type="GO" id="GO:0008703">
    <property type="term" value="F:5-amino-6-(5-phosphoribosylamino)uracil reductase activity"/>
    <property type="evidence" value="ECO:0007669"/>
    <property type="project" value="UniProtKB-EC"/>
</dbReference>
<dbReference type="PROSITE" id="PS51747">
    <property type="entry name" value="CYT_DCMP_DEAMINASES_2"/>
    <property type="match status" value="1"/>
</dbReference>
<keyword evidence="10 13" id="KW-0479">Metal-binding</keyword>
<evidence type="ECO:0000259" key="14">
    <source>
        <dbReference type="PROSITE" id="PS51747"/>
    </source>
</evidence>
<dbReference type="InterPro" id="IPR002734">
    <property type="entry name" value="RibDG_C"/>
</dbReference>
<comment type="cofactor">
    <cofactor evidence="10 13">
        <name>Zn(2+)</name>
        <dbReference type="ChEBI" id="CHEBI:29105"/>
    </cofactor>
    <text evidence="10 13">Binds 1 zinc ion.</text>
</comment>
<dbReference type="Gene3D" id="3.40.140.10">
    <property type="entry name" value="Cytidine Deaminase, domain 2"/>
    <property type="match status" value="1"/>
</dbReference>
<comment type="pathway">
    <text evidence="2 10">Cofactor biosynthesis; riboflavin biosynthesis; 5-amino-6-(D-ribitylamino)uracil from GTP: step 2/4.</text>
</comment>
<dbReference type="EMBL" id="RAPF01000005">
    <property type="protein sequence ID" value="RKF20835.1"/>
    <property type="molecule type" value="Genomic_DNA"/>
</dbReference>
<dbReference type="NCBIfam" id="TIGR00326">
    <property type="entry name" value="eubact_ribD"/>
    <property type="match status" value="1"/>
</dbReference>
<comment type="pathway">
    <text evidence="3 10">Cofactor biosynthesis; riboflavin biosynthesis; 5-amino-6-(D-ribitylamino)uracil from GTP: step 3/4.</text>
</comment>
<comment type="catalytic activity">
    <reaction evidence="10">
        <text>2,5-diamino-6-hydroxy-4-(5-phosphoribosylamino)-pyrimidine + H2O + H(+) = 5-amino-6-(5-phospho-D-ribosylamino)uracil + NH4(+)</text>
        <dbReference type="Rhea" id="RHEA:21868"/>
        <dbReference type="ChEBI" id="CHEBI:15377"/>
        <dbReference type="ChEBI" id="CHEBI:15378"/>
        <dbReference type="ChEBI" id="CHEBI:28938"/>
        <dbReference type="ChEBI" id="CHEBI:58453"/>
        <dbReference type="ChEBI" id="CHEBI:58614"/>
        <dbReference type="EC" id="3.5.4.26"/>
    </reaction>
</comment>
<dbReference type="GO" id="GO:0008835">
    <property type="term" value="F:diaminohydroxyphosphoribosylaminopyrimidine deaminase activity"/>
    <property type="evidence" value="ECO:0007669"/>
    <property type="project" value="UniProtKB-EC"/>
</dbReference>
<evidence type="ECO:0000256" key="9">
    <source>
        <dbReference type="ARBA" id="ARBA00023268"/>
    </source>
</evidence>
<dbReference type="InterPro" id="IPR016193">
    <property type="entry name" value="Cytidine_deaminase-like"/>
</dbReference>
<dbReference type="PANTHER" id="PTHR38011:SF7">
    <property type="entry name" value="2,5-DIAMINO-6-RIBOSYLAMINO-4(3H)-PYRIMIDINONE 5'-PHOSPHATE REDUCTASE"/>
    <property type="match status" value="1"/>
</dbReference>
<dbReference type="CDD" id="cd01284">
    <property type="entry name" value="Riboflavin_deaminase-reductase"/>
    <property type="match status" value="1"/>
</dbReference>
<dbReference type="Proteomes" id="UP000284395">
    <property type="component" value="Unassembled WGS sequence"/>
</dbReference>
<dbReference type="InterPro" id="IPR004794">
    <property type="entry name" value="Eubact_RibD"/>
</dbReference>
<dbReference type="SUPFAM" id="SSF53597">
    <property type="entry name" value="Dihydrofolate reductase-like"/>
    <property type="match status" value="1"/>
</dbReference>
<reference evidence="15 16" key="1">
    <citation type="submission" date="2018-09" db="EMBL/GenBank/DDBJ databases">
        <title>Altererythrobacter spongiae sp. nov., isolated from a marine sponge.</title>
        <authorList>
            <person name="Zhuang L."/>
            <person name="Luo L."/>
        </authorList>
    </citation>
    <scope>NUCLEOTIDE SEQUENCE [LARGE SCALE GENOMIC DNA]</scope>
    <source>
        <strain evidence="15 16">HN-Y73</strain>
    </source>
</reference>
<feature type="binding site" evidence="13">
    <location>
        <position position="58"/>
    </location>
    <ligand>
        <name>Zn(2+)</name>
        <dbReference type="ChEBI" id="CHEBI:29105"/>
        <note>catalytic</note>
    </ligand>
</feature>
<dbReference type="EC" id="3.5.4.26" evidence="10"/>
<proteinExistence type="inferred from homology"/>
<keyword evidence="8 10" id="KW-0560">Oxidoreductase</keyword>
<evidence type="ECO:0000256" key="11">
    <source>
        <dbReference type="PIRSR" id="PIRSR006769-1"/>
    </source>
</evidence>
<dbReference type="SUPFAM" id="SSF53927">
    <property type="entry name" value="Cytidine deaminase-like"/>
    <property type="match status" value="1"/>
</dbReference>
<keyword evidence="9" id="KW-0511">Multifunctional enzyme</keyword>
<comment type="function">
    <text evidence="1 10">Converts 2,5-diamino-6-(ribosylamino)-4(3h)-pyrimidinone 5'-phosphate into 5-amino-6-(ribosylamino)-2,4(1h,3h)-pyrimidinedione 5'-phosphate.</text>
</comment>
<feature type="binding site" evidence="12">
    <location>
        <position position="162"/>
    </location>
    <ligand>
        <name>NADP(+)</name>
        <dbReference type="ChEBI" id="CHEBI:58349"/>
    </ligand>
</feature>
<feature type="binding site" evidence="12">
    <location>
        <position position="176"/>
    </location>
    <ligand>
        <name>substrate</name>
    </ligand>
</feature>
<organism evidence="15 16">
    <name type="scientific">Altericroceibacterium spongiae</name>
    <dbReference type="NCBI Taxonomy" id="2320269"/>
    <lineage>
        <taxon>Bacteria</taxon>
        <taxon>Pseudomonadati</taxon>
        <taxon>Pseudomonadota</taxon>
        <taxon>Alphaproteobacteria</taxon>
        <taxon>Sphingomonadales</taxon>
        <taxon>Erythrobacteraceae</taxon>
        <taxon>Altericroceibacterium</taxon>
    </lineage>
</organism>
<evidence type="ECO:0000256" key="1">
    <source>
        <dbReference type="ARBA" id="ARBA00002151"/>
    </source>
</evidence>
<dbReference type="Gene3D" id="3.40.430.10">
    <property type="entry name" value="Dihydrofolate Reductase, subunit A"/>
    <property type="match status" value="2"/>
</dbReference>
<feature type="binding site" evidence="12">
    <location>
        <position position="215"/>
    </location>
    <ligand>
        <name>substrate</name>
    </ligand>
</feature>
<dbReference type="UniPathway" id="UPA00275">
    <property type="reaction ID" value="UER00401"/>
</dbReference>